<dbReference type="EMBL" id="CAJVRM010000120">
    <property type="protein sequence ID" value="CAG8974997.1"/>
    <property type="molecule type" value="Genomic_DNA"/>
</dbReference>
<accession>A0A9N9LL76</accession>
<dbReference type="Proteomes" id="UP000701801">
    <property type="component" value="Unassembled WGS sequence"/>
</dbReference>
<reference evidence="1" key="1">
    <citation type="submission" date="2021-07" db="EMBL/GenBank/DDBJ databases">
        <authorList>
            <person name="Durling M."/>
        </authorList>
    </citation>
    <scope>NUCLEOTIDE SEQUENCE</scope>
</reference>
<keyword evidence="2" id="KW-1185">Reference proteome</keyword>
<gene>
    <name evidence="1" type="ORF">HYALB_00011181</name>
</gene>
<organism evidence="1 2">
    <name type="scientific">Hymenoscyphus albidus</name>
    <dbReference type="NCBI Taxonomy" id="595503"/>
    <lineage>
        <taxon>Eukaryota</taxon>
        <taxon>Fungi</taxon>
        <taxon>Dikarya</taxon>
        <taxon>Ascomycota</taxon>
        <taxon>Pezizomycotina</taxon>
        <taxon>Leotiomycetes</taxon>
        <taxon>Helotiales</taxon>
        <taxon>Helotiaceae</taxon>
        <taxon>Hymenoscyphus</taxon>
    </lineage>
</organism>
<evidence type="ECO:0000313" key="2">
    <source>
        <dbReference type="Proteomes" id="UP000701801"/>
    </source>
</evidence>
<name>A0A9N9LL76_9HELO</name>
<dbReference type="AlphaFoldDB" id="A0A9N9LL76"/>
<sequence length="79" mass="9000">MHMGDAVLSTSTGSVQWCQVLQASRSNELSSLRETRRWGLKGKEDQWRRTRHEERGPFMTVAYLLTQIHAPNASGRIGM</sequence>
<protein>
    <submittedName>
        <fullName evidence="1">Uncharacterized protein</fullName>
    </submittedName>
</protein>
<evidence type="ECO:0000313" key="1">
    <source>
        <dbReference type="EMBL" id="CAG8974997.1"/>
    </source>
</evidence>
<proteinExistence type="predicted"/>
<comment type="caution">
    <text evidence="1">The sequence shown here is derived from an EMBL/GenBank/DDBJ whole genome shotgun (WGS) entry which is preliminary data.</text>
</comment>